<sequence length="609" mass="67763">MADVENVIRQQTCVWMINRSKSPASEKYRRQRCLKIAVRCIKKAYKIIGVGEIDLDIRLLGRIQSSLMDNYLSIGDDNAAHDIEFGHWIGDELGSIWFPDVASSQSENDDDAMAKQLVLSWIERNDILRRYDPNIWTQIASEILAVCRSKLQGFDIVEPIMEKLRLLIEHNQSWIISDLDLIDPPASKVEPISSSLSANQLATVQIPSLSLQSISAISCDSPTLPLPSFPSLASAPTQSASSSLPSAASLSPSFSLPKSVSSPPTSVFSATSASMSSATSPMQQIAKSIIGSCLVDYIFNTCRLSMPSNVSLRTACFMVLPDLVMSTLNDETLHEESRNISNLINIMSSILQKNTTDDIDVWCHGIRYAFYIGLNPNDIPLIDAVQARTFITSMSSALYVNHIMERTGSKDMISDMIEFQRDATRLLSRYIASDQLITERLTENPFSLCEICQDLVDQIIDQRNSDFDSAQQETPPVSEQTDKAALSAISTSSREFIANLRRLVLIKLLPVDANKSRGLISSWIDDVLTRALSADAHARFINNLLVQSQRTHEYTKQDIVNRIVRSLKPFIEGETEQVLSSYADREALTAKMLNSIKRAIVECKTNLRG</sequence>
<protein>
    <submittedName>
        <fullName evidence="1">Uncharacterized protein</fullName>
    </submittedName>
</protein>
<proteinExistence type="predicted"/>
<reference evidence="1" key="1">
    <citation type="submission" date="2015-04" db="EMBL/GenBank/DDBJ databases">
        <title>The genome sequence of the plant pathogenic Rhizarian Plasmodiophora brassicae reveals insights in its biotrophic life cycle and the origin of chitin synthesis.</title>
        <authorList>
            <person name="Schwelm A."/>
            <person name="Fogelqvist J."/>
            <person name="Knaust A."/>
            <person name="Julke S."/>
            <person name="Lilja T."/>
            <person name="Dhandapani V."/>
            <person name="Bonilla-Rosso G."/>
            <person name="Karlsson M."/>
            <person name="Shevchenko A."/>
            <person name="Choi S.R."/>
            <person name="Kim H.G."/>
            <person name="Park J.Y."/>
            <person name="Lim Y.P."/>
            <person name="Ludwig-Muller J."/>
            <person name="Dixelius C."/>
        </authorList>
    </citation>
    <scope>NUCLEOTIDE SEQUENCE</scope>
    <source>
        <tissue evidence="1">Potato root galls</tissue>
    </source>
</reference>
<name>A0A0H5QML9_9EUKA</name>
<accession>A0A0H5QML9</accession>
<evidence type="ECO:0000313" key="1">
    <source>
        <dbReference type="EMBL" id="CRZ02792.1"/>
    </source>
</evidence>
<dbReference type="EMBL" id="HACM01002350">
    <property type="protein sequence ID" value="CRZ02792.1"/>
    <property type="molecule type" value="Transcribed_RNA"/>
</dbReference>
<organism evidence="1">
    <name type="scientific">Spongospora subterranea</name>
    <dbReference type="NCBI Taxonomy" id="70186"/>
    <lineage>
        <taxon>Eukaryota</taxon>
        <taxon>Sar</taxon>
        <taxon>Rhizaria</taxon>
        <taxon>Endomyxa</taxon>
        <taxon>Phytomyxea</taxon>
        <taxon>Plasmodiophorida</taxon>
        <taxon>Plasmodiophoridae</taxon>
        <taxon>Spongospora</taxon>
    </lineage>
</organism>
<dbReference type="AlphaFoldDB" id="A0A0H5QML9"/>